<dbReference type="Pfam" id="PF02481">
    <property type="entry name" value="DNA_processg_A"/>
    <property type="match status" value="1"/>
</dbReference>
<evidence type="ECO:0000313" key="5">
    <source>
        <dbReference type="Proteomes" id="UP000488506"/>
    </source>
</evidence>
<dbReference type="InterPro" id="IPR003488">
    <property type="entry name" value="DprA"/>
</dbReference>
<dbReference type="Pfam" id="PF17782">
    <property type="entry name" value="WHD_DprA"/>
    <property type="match status" value="1"/>
</dbReference>
<dbReference type="NCBIfam" id="TIGR00732">
    <property type="entry name" value="dprA"/>
    <property type="match status" value="1"/>
</dbReference>
<gene>
    <name evidence="4" type="ORF">FD145_1256</name>
</gene>
<comment type="similarity">
    <text evidence="1">Belongs to the DprA/Smf family.</text>
</comment>
<evidence type="ECO:0000259" key="2">
    <source>
        <dbReference type="Pfam" id="PF02481"/>
    </source>
</evidence>
<comment type="caution">
    <text evidence="4">The sequence shown here is derived from an EMBL/GenBank/DDBJ whole genome shotgun (WGS) entry which is preliminary data.</text>
</comment>
<dbReference type="PANTHER" id="PTHR43022">
    <property type="entry name" value="PROTEIN SMF"/>
    <property type="match status" value="1"/>
</dbReference>
<dbReference type="PANTHER" id="PTHR43022:SF1">
    <property type="entry name" value="PROTEIN SMF"/>
    <property type="match status" value="1"/>
</dbReference>
<dbReference type="Gene3D" id="1.10.10.10">
    <property type="entry name" value="Winged helix-like DNA-binding domain superfamily/Winged helix DNA-binding domain"/>
    <property type="match status" value="1"/>
</dbReference>
<dbReference type="EMBL" id="WPAF01000024">
    <property type="protein sequence ID" value="KAF0133529.1"/>
    <property type="molecule type" value="Genomic_DNA"/>
</dbReference>
<evidence type="ECO:0000256" key="1">
    <source>
        <dbReference type="ARBA" id="ARBA00006525"/>
    </source>
</evidence>
<feature type="domain" description="DprA winged helix" evidence="3">
    <location>
        <begin position="287"/>
        <end position="339"/>
    </location>
</feature>
<reference evidence="4 5" key="1">
    <citation type="submission" date="2019-12" db="EMBL/GenBank/DDBJ databases">
        <authorList>
            <person name="Wolfe R."/>
            <person name="Danczak R."/>
            <person name="Wilkins M."/>
        </authorList>
    </citation>
    <scope>NUCLEOTIDE SEQUENCE [LARGE SCALE GENOMIC DNA]</scope>
    <source>
        <strain evidence="4">X2_MaxBin.013</strain>
    </source>
</reference>
<dbReference type="AlphaFoldDB" id="A0A833P2V7"/>
<feature type="domain" description="Smf/DprA SLOG" evidence="2">
    <location>
        <begin position="56"/>
        <end position="266"/>
    </location>
</feature>
<protein>
    <submittedName>
        <fullName evidence="4">DNA processing protein</fullName>
    </submittedName>
</protein>
<dbReference type="GO" id="GO:0009294">
    <property type="term" value="P:DNA-mediated transformation"/>
    <property type="evidence" value="ECO:0007669"/>
    <property type="project" value="InterPro"/>
</dbReference>
<dbReference type="InterPro" id="IPR036388">
    <property type="entry name" value="WH-like_DNA-bd_sf"/>
</dbReference>
<dbReference type="SUPFAM" id="SSF102405">
    <property type="entry name" value="MCP/YpsA-like"/>
    <property type="match status" value="1"/>
</dbReference>
<name>A0A833P2V7_UNCSA</name>
<proteinExistence type="inferred from homology"/>
<accession>A0A833P2V7</accession>
<dbReference type="Proteomes" id="UP000488506">
    <property type="component" value="Unassembled WGS sequence"/>
</dbReference>
<organism evidence="4 5">
    <name type="scientific">Candidatus Saganbacteria bacterium</name>
    <dbReference type="NCBI Taxonomy" id="2575572"/>
    <lineage>
        <taxon>Bacteria</taxon>
        <taxon>Bacillati</taxon>
        <taxon>Saganbacteria</taxon>
    </lineage>
</organism>
<evidence type="ECO:0000259" key="3">
    <source>
        <dbReference type="Pfam" id="PF17782"/>
    </source>
</evidence>
<dbReference type="Gene3D" id="3.40.50.450">
    <property type="match status" value="1"/>
</dbReference>
<dbReference type="InterPro" id="IPR057666">
    <property type="entry name" value="DrpA_SLOG"/>
</dbReference>
<sequence>MLKYWLAANFVQNVGPVKLKKYLQGLGSIEKVCEALSAPIDLAEKEIKKAEDKGIKILCFDDLEYPAVLKQIYDPPSIIYVRGKIPNNIGNSIAMVGTRKATTYGLEITKKIAGELSALGINIISGLAMGIDTAAHRGALIANGQTSAVLGSGVDLIYPPSNQKLADEILKSGGALISEYPIGFPPDKWTFPQRNRIISGLSLGVIVVEGHYESGAMITAKIALEQGREVFAVPGNIGLEQTKGPHWLIKQGAKLIESIDDVLEELQHVININKEKAEPVALKDYSGLSEDEMKIINCLSAELLHIDDLSINSQLPISKLSSLLMMLEFKHYIKQFPGKMFTLY</sequence>
<dbReference type="InterPro" id="IPR041614">
    <property type="entry name" value="DprA_WH"/>
</dbReference>
<evidence type="ECO:0000313" key="4">
    <source>
        <dbReference type="EMBL" id="KAF0133529.1"/>
    </source>
</evidence>